<feature type="compositionally biased region" description="Low complexity" evidence="14">
    <location>
        <begin position="163"/>
        <end position="174"/>
    </location>
</feature>
<keyword evidence="9" id="KW-0460">Magnesium</keyword>
<feature type="coiled-coil region" evidence="13">
    <location>
        <begin position="897"/>
        <end position="964"/>
    </location>
</feature>
<evidence type="ECO:0000256" key="7">
    <source>
        <dbReference type="ARBA" id="ARBA00022763"/>
    </source>
</evidence>
<dbReference type="InterPro" id="IPR006086">
    <property type="entry name" value="XPG-I_dom"/>
</dbReference>
<evidence type="ECO:0000256" key="8">
    <source>
        <dbReference type="ARBA" id="ARBA00022801"/>
    </source>
</evidence>
<feature type="compositionally biased region" description="Basic and acidic residues" evidence="14">
    <location>
        <begin position="1437"/>
        <end position="1448"/>
    </location>
</feature>
<feature type="compositionally biased region" description="Polar residues" evidence="14">
    <location>
        <begin position="575"/>
        <end position="587"/>
    </location>
</feature>
<evidence type="ECO:0000256" key="3">
    <source>
        <dbReference type="ARBA" id="ARBA00005283"/>
    </source>
</evidence>
<feature type="compositionally biased region" description="Basic and acidic residues" evidence="14">
    <location>
        <begin position="785"/>
        <end position="807"/>
    </location>
</feature>
<dbReference type="Pfam" id="PF00752">
    <property type="entry name" value="XPG_N"/>
    <property type="match status" value="1"/>
</dbReference>
<organism evidence="17 18">
    <name type="scientific">Tilletia horrida</name>
    <dbReference type="NCBI Taxonomy" id="155126"/>
    <lineage>
        <taxon>Eukaryota</taxon>
        <taxon>Fungi</taxon>
        <taxon>Dikarya</taxon>
        <taxon>Basidiomycota</taxon>
        <taxon>Ustilaginomycotina</taxon>
        <taxon>Exobasidiomycetes</taxon>
        <taxon>Tilletiales</taxon>
        <taxon>Tilletiaceae</taxon>
        <taxon>Tilletia</taxon>
    </lineage>
</organism>
<dbReference type="PROSITE" id="PS00842">
    <property type="entry name" value="XPG_2"/>
    <property type="match status" value="1"/>
</dbReference>
<feature type="region of interest" description="Disordered" evidence="14">
    <location>
        <begin position="1287"/>
        <end position="1448"/>
    </location>
</feature>
<dbReference type="SMART" id="SM00279">
    <property type="entry name" value="HhH2"/>
    <property type="match status" value="1"/>
</dbReference>
<evidence type="ECO:0000256" key="12">
    <source>
        <dbReference type="ARBA" id="ARBA00053135"/>
    </source>
</evidence>
<feature type="compositionally biased region" description="Basic and acidic residues" evidence="14">
    <location>
        <begin position="115"/>
        <end position="124"/>
    </location>
</feature>
<feature type="compositionally biased region" description="Basic and acidic residues" evidence="14">
    <location>
        <begin position="219"/>
        <end position="231"/>
    </location>
</feature>
<name>A0AAN6GM07_9BASI</name>
<dbReference type="InterPro" id="IPR001044">
    <property type="entry name" value="XPG/Rad2_eukaryotes"/>
</dbReference>
<feature type="region of interest" description="Disordered" evidence="14">
    <location>
        <begin position="433"/>
        <end position="463"/>
    </location>
</feature>
<comment type="function">
    <text evidence="12">Single-stranded DNA endonuclease involved in excision repair of DNA damaged with UV light, bulky adducts, or cross-linking agents. Essential for the incision step of excision-repair.</text>
</comment>
<evidence type="ECO:0000256" key="4">
    <source>
        <dbReference type="ARBA" id="ARBA00022722"/>
    </source>
</evidence>
<dbReference type="CDD" id="cd09868">
    <property type="entry name" value="PIN_XPG_RAD2"/>
    <property type="match status" value="2"/>
</dbReference>
<evidence type="ECO:0000313" key="18">
    <source>
        <dbReference type="Proteomes" id="UP001176517"/>
    </source>
</evidence>
<keyword evidence="10" id="KW-0234">DNA repair</keyword>
<dbReference type="Pfam" id="PF00867">
    <property type="entry name" value="XPG_I"/>
    <property type="match status" value="1"/>
</dbReference>
<comment type="cofactor">
    <cofactor evidence="1">
        <name>Mg(2+)</name>
        <dbReference type="ChEBI" id="CHEBI:18420"/>
    </cofactor>
</comment>
<dbReference type="SMART" id="SM00484">
    <property type="entry name" value="XPGI"/>
    <property type="match status" value="1"/>
</dbReference>
<comment type="caution">
    <text evidence="17">The sequence shown here is derived from an EMBL/GenBank/DDBJ whole genome shotgun (WGS) entry which is preliminary data.</text>
</comment>
<keyword evidence="8" id="KW-0378">Hydrolase</keyword>
<feature type="region of interest" description="Disordered" evidence="14">
    <location>
        <begin position="627"/>
        <end position="651"/>
    </location>
</feature>
<proteinExistence type="inferred from homology"/>
<accession>A0AAN6GM07</accession>
<dbReference type="GO" id="GO:0005634">
    <property type="term" value="C:nucleus"/>
    <property type="evidence" value="ECO:0007669"/>
    <property type="project" value="UniProtKB-SubCell"/>
</dbReference>
<feature type="compositionally biased region" description="Basic and acidic residues" evidence="14">
    <location>
        <begin position="861"/>
        <end position="877"/>
    </location>
</feature>
<evidence type="ECO:0000259" key="15">
    <source>
        <dbReference type="SMART" id="SM00484"/>
    </source>
</evidence>
<dbReference type="GO" id="GO:0046872">
    <property type="term" value="F:metal ion binding"/>
    <property type="evidence" value="ECO:0007669"/>
    <property type="project" value="UniProtKB-KW"/>
</dbReference>
<comment type="subcellular location">
    <subcellularLocation>
        <location evidence="2">Nucleus</location>
    </subcellularLocation>
</comment>
<dbReference type="InterPro" id="IPR006084">
    <property type="entry name" value="XPG/Rad2"/>
</dbReference>
<evidence type="ECO:0000313" key="17">
    <source>
        <dbReference type="EMBL" id="KAK0544506.1"/>
    </source>
</evidence>
<dbReference type="PRINTS" id="PR00066">
    <property type="entry name" value="XRODRMPGMNTG"/>
</dbReference>
<feature type="compositionally biased region" description="Basic and acidic residues" evidence="14">
    <location>
        <begin position="198"/>
        <end position="212"/>
    </location>
</feature>
<dbReference type="SMART" id="SM00485">
    <property type="entry name" value="XPGN"/>
    <property type="match status" value="1"/>
</dbReference>
<dbReference type="PANTHER" id="PTHR16171">
    <property type="entry name" value="DNA REPAIR PROTEIN COMPLEMENTING XP-G CELLS-RELATED"/>
    <property type="match status" value="1"/>
</dbReference>
<sequence length="1448" mass="158693">MKLETLEGQRLAIDSSIWLYHFQNAMRDKEGRTLSNAHILGFLWRILKLLFYGIRPVFVFDGGAPVLKRRTLANRRTRKEGARDTHARTAEKLLAAQLRAAAVKHIAAGGAGMSERARGKQRAVDDEDDDDEVGASARAGSPSNGIVYLDDLRGDSPVPNAPGSSRSSSSSGSESDYDKRERSTSEWSTSAKKPKPATIRERVEAEQKRKQAEEEEADTLERSEAGVKRRKKNIDWHKDQYDLPPLEQPLELIGSTKAAEKGDIRFATDEEIRQLLAQLAPEDLDTSSEAFRSLPVEMQYELVGDARLQSRGTSYKRLQSMLKTAPTAIDFSRAQVAGLKTRNELTQRVLEVTDEIGRAHIRIEGVSGNKGRVEGTRGKEYVLLRNEGVDGGWVLGVRTDGRNADNAIQVEEDEEEEARVGTKWHEKVEEAIRDAKEQERRGKKRKREDNSRPLVGTEAGSDAAVIKKPPSVVSISDDEAANLYLEEAVLEAVMRETRPKTPPPRTLTAGDPDEAANLLKTPGSVGTASTASLQDFGADAYGDLYNMPDLPNEEPGVHPEEERESWDRALREQKSAGSNGNGDTQSYDILDEDTDEDTEIRPQRLSKFVLPSELMIRDDESVVEVDDLHFGSGSEDSPRAERLPSDKAPSVVVISDDEAQLVEEEDVGSVAPSLPVKENTSPPTPPQTSRKVNAVDFAGPARSVASKASVLGRAAPKSIASERPIASNRPQIREEAPPQLPIASSSHAPVKSVPARPIPENADPIEESEPQPLDTPTALAPLPRASRDPSVERASTDFDRQQVHDAIRSTSPSFRETVTGPESPRPPADLFLLDADDHVSDAISEPAPEAAENSEDDGLSDNERRGGVLYDSEHDDVGGDDSADRLFGPDGVMLPTREELEAYEAEAAEEVQGLEQDQDEFVSFLSKAKGRSLLEVQEEVEAEVAQLKAQHANTRRSQEEITQQMVREIQLMLRLFGLPYITAPMEAEAQCAELVQRGLVDGIITDDSDVFLFGGTRVFKNMFNQNKMVECYLLSDLDREMGISRQKLVSLAYLLGSDYTEGLPGVGPVLAMEVLAAFFDDKAAEAAELEAAMKRKQALNGINANGTGDGISNFEGQVGLVRFREWWMQVQMGKDTAEVPDTVAPTADPKRLKSIKQRLRNKVHLSRDWPHPAVLDAYYSPAVDSSDEPFQWGLPDLDSLRMFLGEYLKWSVSKTDQYLLPVIQAQNRRAKTRQTTLDQSGFLGTSVVAGGGSNELFAGRARPQVGSNRLQQVIDGFRRAKRMARAGLARERAGSTAADALEISESSEEENTVSAPVTRGKGRGRGRGRGRGGRGGSSSQARAQSTRPEEDDLPSSADEAVVEEVDEFTESSAEDDDAEFASRKGRKQTESKRKKQRQKAQEEGSVEAGSSRGKRGGRGGRGRGRGRGKRGGLGVADARRMNLDDVDV</sequence>
<comment type="similarity">
    <text evidence="3">Belongs to the XPG/RAD2 endonuclease family. XPG subfamily.</text>
</comment>
<keyword evidence="11" id="KW-0539">Nucleus</keyword>
<evidence type="ECO:0000256" key="6">
    <source>
        <dbReference type="ARBA" id="ARBA00022759"/>
    </source>
</evidence>
<evidence type="ECO:0000259" key="16">
    <source>
        <dbReference type="SMART" id="SM00485"/>
    </source>
</evidence>
<dbReference type="Gene3D" id="1.10.150.20">
    <property type="entry name" value="5' to 3' exonuclease, C-terminal subdomain"/>
    <property type="match status" value="1"/>
</dbReference>
<dbReference type="Gene3D" id="3.40.50.1010">
    <property type="entry name" value="5'-nuclease"/>
    <property type="match status" value="2"/>
</dbReference>
<keyword evidence="13" id="KW-0175">Coiled coil</keyword>
<dbReference type="InterPro" id="IPR008918">
    <property type="entry name" value="HhH2"/>
</dbReference>
<feature type="compositionally biased region" description="Polar residues" evidence="14">
    <location>
        <begin position="1337"/>
        <end position="1346"/>
    </location>
</feature>
<dbReference type="GO" id="GO:0003697">
    <property type="term" value="F:single-stranded DNA binding"/>
    <property type="evidence" value="ECO:0007669"/>
    <property type="project" value="InterPro"/>
</dbReference>
<dbReference type="PANTHER" id="PTHR16171:SF7">
    <property type="entry name" value="DNA REPAIR PROTEIN RAD2"/>
    <property type="match status" value="1"/>
</dbReference>
<protein>
    <submittedName>
        <fullName evidence="17">DNA repair protein rad2</fullName>
    </submittedName>
</protein>
<evidence type="ECO:0000256" key="2">
    <source>
        <dbReference type="ARBA" id="ARBA00004123"/>
    </source>
</evidence>
<keyword evidence="6" id="KW-0255">Endonuclease</keyword>
<dbReference type="InterPro" id="IPR019974">
    <property type="entry name" value="XPG_CS"/>
</dbReference>
<dbReference type="SUPFAM" id="SSF88723">
    <property type="entry name" value="PIN domain-like"/>
    <property type="match status" value="1"/>
</dbReference>
<evidence type="ECO:0000256" key="5">
    <source>
        <dbReference type="ARBA" id="ARBA00022723"/>
    </source>
</evidence>
<feature type="region of interest" description="Disordered" evidence="14">
    <location>
        <begin position="544"/>
        <end position="612"/>
    </location>
</feature>
<dbReference type="InterPro" id="IPR006085">
    <property type="entry name" value="XPG_DNA_repair_N"/>
</dbReference>
<evidence type="ECO:0000256" key="1">
    <source>
        <dbReference type="ARBA" id="ARBA00001946"/>
    </source>
</evidence>
<keyword evidence="4" id="KW-0540">Nuclease</keyword>
<keyword evidence="5" id="KW-0479">Metal-binding</keyword>
<feature type="compositionally biased region" description="Basic and acidic residues" evidence="14">
    <location>
        <begin position="636"/>
        <end position="645"/>
    </location>
</feature>
<dbReference type="GO" id="GO:0016788">
    <property type="term" value="F:hydrolase activity, acting on ester bonds"/>
    <property type="evidence" value="ECO:0007669"/>
    <property type="project" value="InterPro"/>
</dbReference>
<dbReference type="EMBL" id="JAPDMZ010000279">
    <property type="protein sequence ID" value="KAK0544506.1"/>
    <property type="molecule type" value="Genomic_DNA"/>
</dbReference>
<evidence type="ECO:0000256" key="11">
    <source>
        <dbReference type="ARBA" id="ARBA00023242"/>
    </source>
</evidence>
<dbReference type="InterPro" id="IPR036279">
    <property type="entry name" value="5-3_exonuclease_C_sf"/>
</dbReference>
<keyword evidence="7" id="KW-0227">DNA damage</keyword>
<feature type="compositionally biased region" description="Low complexity" evidence="14">
    <location>
        <begin position="770"/>
        <end position="784"/>
    </location>
</feature>
<evidence type="ECO:0000256" key="9">
    <source>
        <dbReference type="ARBA" id="ARBA00022842"/>
    </source>
</evidence>
<gene>
    <name evidence="17" type="primary">RAD2</name>
    <name evidence="17" type="ORF">OC846_006045</name>
</gene>
<feature type="domain" description="XPG-I" evidence="15">
    <location>
        <begin position="974"/>
        <end position="1043"/>
    </location>
</feature>
<keyword evidence="18" id="KW-1185">Reference proteome</keyword>
<feature type="compositionally biased region" description="Acidic residues" evidence="14">
    <location>
        <begin position="589"/>
        <end position="598"/>
    </location>
</feature>
<dbReference type="PROSITE" id="PS00841">
    <property type="entry name" value="XPG_1"/>
    <property type="match status" value="1"/>
</dbReference>
<evidence type="ECO:0000256" key="13">
    <source>
        <dbReference type="SAM" id="Coils"/>
    </source>
</evidence>
<dbReference type="PRINTS" id="PR00853">
    <property type="entry name" value="XPGRADSUPER"/>
</dbReference>
<dbReference type="CDD" id="cd09904">
    <property type="entry name" value="H3TH_XPG"/>
    <property type="match status" value="1"/>
</dbReference>
<feature type="compositionally biased region" description="Basic and acidic residues" evidence="14">
    <location>
        <begin position="555"/>
        <end position="574"/>
    </location>
</feature>
<feature type="compositionally biased region" description="Low complexity" evidence="14">
    <location>
        <begin position="841"/>
        <end position="851"/>
    </location>
</feature>
<feature type="domain" description="XPG N-terminal" evidence="16">
    <location>
        <begin position="1"/>
        <end position="82"/>
    </location>
</feature>
<evidence type="ECO:0000256" key="14">
    <source>
        <dbReference type="SAM" id="MobiDB-lite"/>
    </source>
</evidence>
<dbReference type="SUPFAM" id="SSF47807">
    <property type="entry name" value="5' to 3' exonuclease, C-terminal subdomain"/>
    <property type="match status" value="1"/>
</dbReference>
<dbReference type="GO" id="GO:0004520">
    <property type="term" value="F:DNA endonuclease activity"/>
    <property type="evidence" value="ECO:0007669"/>
    <property type="project" value="TreeGrafter"/>
</dbReference>
<feature type="region of interest" description="Disordered" evidence="14">
    <location>
        <begin position="663"/>
        <end position="889"/>
    </location>
</feature>
<feature type="compositionally biased region" description="Basic residues" evidence="14">
    <location>
        <begin position="1412"/>
        <end position="1430"/>
    </location>
</feature>
<dbReference type="InterPro" id="IPR029060">
    <property type="entry name" value="PIN-like_dom_sf"/>
</dbReference>
<dbReference type="GO" id="GO:0006289">
    <property type="term" value="P:nucleotide-excision repair"/>
    <property type="evidence" value="ECO:0007669"/>
    <property type="project" value="InterPro"/>
</dbReference>
<reference evidence="17" key="1">
    <citation type="journal article" date="2023" name="PhytoFront">
        <title>Draft Genome Resources of Seven Strains of Tilletia horrida, Causal Agent of Kernel Smut of Rice.</title>
        <authorList>
            <person name="Khanal S."/>
            <person name="Antony Babu S."/>
            <person name="Zhou X.G."/>
        </authorList>
    </citation>
    <scope>NUCLEOTIDE SEQUENCE</scope>
    <source>
        <strain evidence="17">TX6</strain>
    </source>
</reference>
<feature type="compositionally biased region" description="Basic residues" evidence="14">
    <location>
        <begin position="1320"/>
        <end position="1332"/>
    </location>
</feature>
<feature type="region of interest" description="Disordered" evidence="14">
    <location>
        <begin position="110"/>
        <end position="231"/>
    </location>
</feature>
<dbReference type="FunFam" id="3.40.50.1010:FF:000025">
    <property type="entry name" value="DNA repair protein RAD2"/>
    <property type="match status" value="1"/>
</dbReference>
<feature type="compositionally biased region" description="Acidic residues" evidence="14">
    <location>
        <begin position="1360"/>
        <end position="1379"/>
    </location>
</feature>
<dbReference type="Proteomes" id="UP001176517">
    <property type="component" value="Unassembled WGS sequence"/>
</dbReference>
<evidence type="ECO:0000256" key="10">
    <source>
        <dbReference type="ARBA" id="ARBA00023204"/>
    </source>
</evidence>